<evidence type="ECO:0000313" key="2">
    <source>
        <dbReference type="Proteomes" id="UP001497623"/>
    </source>
</evidence>
<dbReference type="Proteomes" id="UP001497623">
    <property type="component" value="Unassembled WGS sequence"/>
</dbReference>
<dbReference type="AlphaFoldDB" id="A0AAV2QJY7"/>
<sequence length="193" mass="22779">MGTSRKSYPLWGYTHSLFATENSRKIHAFLKGTEIPELPQDPQCIDEIHEAFQCEIFHPTISYWQQVVSILNSDKPPKIKSMKEIYDDMDKALNTNEKQKFDNIVKSIIEQITFKKCLNRRELQLEEHHTWEINKYNLRGDLTQFEKESSKMVDSITKDAHQRSDPAEETFNLMPQTVEKVNQQIFKPTREVF</sequence>
<organism evidence="1 2">
    <name type="scientific">Meganyctiphanes norvegica</name>
    <name type="common">Northern krill</name>
    <name type="synonym">Thysanopoda norvegica</name>
    <dbReference type="NCBI Taxonomy" id="48144"/>
    <lineage>
        <taxon>Eukaryota</taxon>
        <taxon>Metazoa</taxon>
        <taxon>Ecdysozoa</taxon>
        <taxon>Arthropoda</taxon>
        <taxon>Crustacea</taxon>
        <taxon>Multicrustacea</taxon>
        <taxon>Malacostraca</taxon>
        <taxon>Eumalacostraca</taxon>
        <taxon>Eucarida</taxon>
        <taxon>Euphausiacea</taxon>
        <taxon>Euphausiidae</taxon>
        <taxon>Meganyctiphanes</taxon>
    </lineage>
</organism>
<protein>
    <submittedName>
        <fullName evidence="1">Uncharacterized protein</fullName>
    </submittedName>
</protein>
<feature type="non-terminal residue" evidence="1">
    <location>
        <position position="193"/>
    </location>
</feature>
<gene>
    <name evidence="1" type="ORF">MNOR_LOCUS13058</name>
</gene>
<reference evidence="1 2" key="1">
    <citation type="submission" date="2024-05" db="EMBL/GenBank/DDBJ databases">
        <authorList>
            <person name="Wallberg A."/>
        </authorList>
    </citation>
    <scope>NUCLEOTIDE SEQUENCE [LARGE SCALE GENOMIC DNA]</scope>
</reference>
<dbReference type="EMBL" id="CAXKWB010007338">
    <property type="protein sequence ID" value="CAL4086664.1"/>
    <property type="molecule type" value="Genomic_DNA"/>
</dbReference>
<proteinExistence type="predicted"/>
<name>A0AAV2QJY7_MEGNR</name>
<accession>A0AAV2QJY7</accession>
<keyword evidence="2" id="KW-1185">Reference proteome</keyword>
<comment type="caution">
    <text evidence="1">The sequence shown here is derived from an EMBL/GenBank/DDBJ whole genome shotgun (WGS) entry which is preliminary data.</text>
</comment>
<evidence type="ECO:0000313" key="1">
    <source>
        <dbReference type="EMBL" id="CAL4086664.1"/>
    </source>
</evidence>